<name>A0A812L674_9DINO</name>
<feature type="non-terminal residue" evidence="3">
    <location>
        <position position="1"/>
    </location>
</feature>
<sequence length="2569" mass="278372">MLELHARLESGGLHAFDRAFLASLLIRLYARARPSNLLFIESVEIDCSAGADYPLLVFEVSQHKGARKVQLKTRLLPILVPMIGVHGKCWVDEAVTAFRDAGRSLRDIKGPLTLGAVLSRRSVTPAEVGRALRAFLGVPEEAVDPAAPRITAFSLRGTCLGWGGKFGFDEDLKSVLGRHASSIRTTQAIYSRELCAAPARRLQDMIREIAEGRFFPDNSRSSYFPSLPKPRPAEGSSAAGGGSGKPAEVKVEVVSSDESDQGQEDSSESDSSRSSSTSSAGDDAPPVVKRWRRAKVEDADQVWYIDTVSGVLHLLASSEEVGLSRETLRAFADHGIDTLSKLAYSCGQPGSPLPQTEFDDFVVNLIPTALLGEKGSVKMEREGQLRYIAPEQCGTRMYEIQNVKAQSKVLSLEEGKFAISEEKGLPEVACGSALLLQEALKRRGVALQFAGVASFLAHEKYIQKLFAHMGREPPPGHARTSVHQLLTADKHVWTKMIEDEVSAKRGPDGRYPVDDALLPALQSYDVTVCLLPREAAREGKKRPPPKKFAQDRDPKIPKGAIRAQTPDKKRICEVRWAPYRGTLYCDILPLISLLESETPSRGLRKHTSAFPACTRLLCQLVLRVFPDADFSAVAVFKWHDPLILEFFSGNGRVTACMKQLGSLSRVVASPRLAGIFATPPSRGSTAAAATAFLAELVLEAIPRGVICVIGGHIDADYWQTPSWANISSNFSFVSCHDCAYDGMHLKATVFATSNRTFDRLHVVLQKPSSSKVPASCSLGPITDLLRVGSWEMAWGIPWEPEEFMEEANSATHPRTLDSVVPQPLKETLDALENMDDAEVTALRAKLIKEWMHLAVSLSAEEDALKSSMHQDVCSITKSKRILLWEALLEKYSYPDPKVAAKTQKELDAGWIVGPLRESDLSDGILVSRISHSLWYIGTKALLLPWSSFFDDYITFATEGQAKSAEHSVTAMLRLVGHCGRFKFGPSRFWLQATFLTTRTELQRFSLRLEIEAPRLTLVMIRNVALPLKLLMWSVVEASFTFNLALFSAGLGFGCVACFGFFWFFVLAPASARPAEEPDLDQAITEVQEALERLRLATSRASDNWEVVDSPPLAFPAAAAAASVTLTQDGYHSTPPADRATQVQCRSVPRSRASTAASFPACPQHCLDLCRPLSASGLGPEGRARRAWRAGCWAREVIEGRWPTPLSSEALNLRPSVYVVLWDPSLPDGARFSSFSALRAVIGDVSSSRAVFHSFPSLAEAKVYCYGAQWPLDSSPDPGRQVLCLPILQRNGGFLAALPSALLASAQENASSPLPSDLLGPFVTVSVPGIEDEDAGEVPAGVDVEVLVVDLDEAILAAMRLYDPVTDLVFESFLPEAAHIMPQPEMLIAAAKAWVEEEASDRLAFYSASPKRPAAKKKVTMTQLSEQVAAIAAVIPSLADQIRLVAEKQATSSATPVAAAPQPPAGLQQAFPTIAAAPVAVPLQQMAKQLPAPGQVQHQAKVPQAAPGPAGSSSDGSSLAKAVTQQGEALSQLVAHLIAQSETLDLTGNSTSLSAKGTAKREKLQQDLASGNTNFFLQVVQSAHRRLYPALPLPSSVEEAQTSGRVSIVSYLERTGGYDRSRELGMMMMLLASIADAFLRGDNHAAREHTALALAATEQAASDSGRWDLAFLLSLALSECVCPHTGERGRLLRSPPNAAQQRVLTYLEALVRTYGSGQEDVVPSSTGRRMNVLHARLCEVSEHLTRLGSVGDAYRHVPSGEDVPADTADEALQPYRALDADRLKLVGRAQWDPQPWLSDDLWMAYAEPQSLLISRTPAEDEYPDCSLEDPEQTLKLALLWDSLGLLVIVPSCLSLEGCEYTRIFNARKSAVLDRHIGDRRGRNSIEARICGPSASLPTGESLTSISVDPRTASLAMGVTDRRDFYHQLSVDGARAVKNRLYPPLSAESLAGTKAMKLYQELHPGQRIPLTFQACFSSVLQGDHLGVEFATSAHLSLLQGAGLLTPATRIQGGKPLRDSPLHDGLIIDDFFCIAKVPRSSTGSLSPTSSSPCRDALDRALAAYSANSILGSPEKDTANEVVAKIGGAELNSAPATLDRGLCTAAAPAGKRFALTCVTLDVAALPGTSDSLHLCLLGAWSSVLSFRRPGFCVLDRAFSLVTAAATDPARPKVLSLPRAVAQEFVLLSALAPVLCADLAAPSLPFLFATDASEGKGAACIAKIPQATSQHLWQASDRKGAFARMARRTQGLLQRVDPMHEEVPSPGTLAPSPKKLLAFMFDFLELFSGRAEVTSEMSARGWAVGPPIHHSRSPAYDARNPQDWVELCRGFAILLKSRSFRVCIVAALPAATAEHPDVQGLLRPLGKLGVEKTSLSLCAFGSPFRRDTVLLSLRVDLAALDRPCACKQKHTQVRGRRAGRGPVYPWLFAFQVSEALSSGLRRMGREDFAWKVSHEGLERLVATDLALGLRWRPLLVWEWKSGAHINILESSALVRLYTWIAVTFGRARFVNLCDSFVAQAALGKGRQPLLPYEGNAGRPPDARRSDAPFQSLVLALSAGLRRPSSVMPRGPGYE</sequence>
<feature type="region of interest" description="Disordered" evidence="1">
    <location>
        <begin position="221"/>
        <end position="288"/>
    </location>
</feature>
<dbReference type="EMBL" id="CAJNJA010008958">
    <property type="protein sequence ID" value="CAE7241862.1"/>
    <property type="molecule type" value="Genomic_DNA"/>
</dbReference>
<feature type="transmembrane region" description="Helical" evidence="2">
    <location>
        <begin position="1012"/>
        <end position="1031"/>
    </location>
</feature>
<feature type="compositionally biased region" description="Low complexity" evidence="1">
    <location>
        <begin position="1502"/>
        <end position="1521"/>
    </location>
</feature>
<keyword evidence="4" id="KW-1185">Reference proteome</keyword>
<proteinExistence type="predicted"/>
<gene>
    <name evidence="3" type="primary">secA</name>
    <name evidence="3" type="ORF">SNEC2469_LOCUS4434</name>
</gene>
<comment type="caution">
    <text evidence="3">The sequence shown here is derived from an EMBL/GenBank/DDBJ whole genome shotgun (WGS) entry which is preliminary data.</text>
</comment>
<evidence type="ECO:0000256" key="1">
    <source>
        <dbReference type="SAM" id="MobiDB-lite"/>
    </source>
</evidence>
<feature type="region of interest" description="Disordered" evidence="1">
    <location>
        <begin position="1489"/>
        <end position="1521"/>
    </location>
</feature>
<accession>A0A812L674</accession>
<feature type="compositionally biased region" description="Acidic residues" evidence="1">
    <location>
        <begin position="255"/>
        <end position="268"/>
    </location>
</feature>
<feature type="region of interest" description="Disordered" evidence="1">
    <location>
        <begin position="536"/>
        <end position="561"/>
    </location>
</feature>
<dbReference type="OrthoDB" id="448246at2759"/>
<feature type="compositionally biased region" description="Low complexity" evidence="1">
    <location>
        <begin position="272"/>
        <end position="284"/>
    </location>
</feature>
<protein>
    <submittedName>
        <fullName evidence="3">SecA protein</fullName>
    </submittedName>
</protein>
<reference evidence="3" key="1">
    <citation type="submission" date="2021-02" db="EMBL/GenBank/DDBJ databases">
        <authorList>
            <person name="Dougan E. K."/>
            <person name="Rhodes N."/>
            <person name="Thang M."/>
            <person name="Chan C."/>
        </authorList>
    </citation>
    <scope>NUCLEOTIDE SEQUENCE</scope>
</reference>
<dbReference type="Proteomes" id="UP000601435">
    <property type="component" value="Unassembled WGS sequence"/>
</dbReference>
<evidence type="ECO:0000313" key="4">
    <source>
        <dbReference type="Proteomes" id="UP000601435"/>
    </source>
</evidence>
<keyword evidence="2" id="KW-0472">Membrane</keyword>
<evidence type="ECO:0000313" key="3">
    <source>
        <dbReference type="EMBL" id="CAE7241862.1"/>
    </source>
</evidence>
<evidence type="ECO:0000256" key="2">
    <source>
        <dbReference type="SAM" id="Phobius"/>
    </source>
</evidence>
<feature type="transmembrane region" description="Helical" evidence="2">
    <location>
        <begin position="1043"/>
        <end position="1065"/>
    </location>
</feature>
<organism evidence="3 4">
    <name type="scientific">Symbiodinium necroappetens</name>
    <dbReference type="NCBI Taxonomy" id="1628268"/>
    <lineage>
        <taxon>Eukaryota</taxon>
        <taxon>Sar</taxon>
        <taxon>Alveolata</taxon>
        <taxon>Dinophyceae</taxon>
        <taxon>Suessiales</taxon>
        <taxon>Symbiodiniaceae</taxon>
        <taxon>Symbiodinium</taxon>
    </lineage>
</organism>
<keyword evidence="2" id="KW-0812">Transmembrane</keyword>
<keyword evidence="2" id="KW-1133">Transmembrane helix</keyword>